<name>A0AAD5QJ72_PARTN</name>
<dbReference type="AlphaFoldDB" id="A0AAD5QJ72"/>
<organism evidence="1 2">
    <name type="scientific">Parelaphostrongylus tenuis</name>
    <name type="common">Meningeal worm</name>
    <dbReference type="NCBI Taxonomy" id="148309"/>
    <lineage>
        <taxon>Eukaryota</taxon>
        <taxon>Metazoa</taxon>
        <taxon>Ecdysozoa</taxon>
        <taxon>Nematoda</taxon>
        <taxon>Chromadorea</taxon>
        <taxon>Rhabditida</taxon>
        <taxon>Rhabditina</taxon>
        <taxon>Rhabditomorpha</taxon>
        <taxon>Strongyloidea</taxon>
        <taxon>Metastrongylidae</taxon>
        <taxon>Parelaphostrongylus</taxon>
    </lineage>
</organism>
<evidence type="ECO:0000313" key="2">
    <source>
        <dbReference type="Proteomes" id="UP001196413"/>
    </source>
</evidence>
<reference evidence="1" key="1">
    <citation type="submission" date="2021-06" db="EMBL/GenBank/DDBJ databases">
        <title>Parelaphostrongylus tenuis whole genome reference sequence.</title>
        <authorList>
            <person name="Garwood T.J."/>
            <person name="Larsen P.A."/>
            <person name="Fountain-Jones N.M."/>
            <person name="Garbe J.R."/>
            <person name="Macchietto M.G."/>
            <person name="Kania S.A."/>
            <person name="Gerhold R.W."/>
            <person name="Richards J.E."/>
            <person name="Wolf T.M."/>
        </authorList>
    </citation>
    <scope>NUCLEOTIDE SEQUENCE</scope>
    <source>
        <strain evidence="1">MNPRO001-30</strain>
        <tissue evidence="1">Meninges</tissue>
    </source>
</reference>
<accession>A0AAD5QJ72</accession>
<sequence>MQQLWASHFYLQETECVRTTPSLLIGEQPRRAMRQNCGIAIIQLGDVYGTLHGITVTVIDTITKPLERVSLDNDDKNFLIRNNIHLSINRLADSIRPHVHSPCNRPD</sequence>
<keyword evidence="2" id="KW-1185">Reference proteome</keyword>
<dbReference type="Proteomes" id="UP001196413">
    <property type="component" value="Unassembled WGS sequence"/>
</dbReference>
<protein>
    <submittedName>
        <fullName evidence="1">Uncharacterized protein</fullName>
    </submittedName>
</protein>
<proteinExistence type="predicted"/>
<evidence type="ECO:0000313" key="1">
    <source>
        <dbReference type="EMBL" id="KAJ1354148.1"/>
    </source>
</evidence>
<dbReference type="EMBL" id="JAHQIW010001984">
    <property type="protein sequence ID" value="KAJ1354148.1"/>
    <property type="molecule type" value="Genomic_DNA"/>
</dbReference>
<gene>
    <name evidence="1" type="ORF">KIN20_010982</name>
</gene>
<comment type="caution">
    <text evidence="1">The sequence shown here is derived from an EMBL/GenBank/DDBJ whole genome shotgun (WGS) entry which is preliminary data.</text>
</comment>